<organism evidence="1 2">
    <name type="scientific">Halococcus dombrowskii</name>
    <dbReference type="NCBI Taxonomy" id="179637"/>
    <lineage>
        <taxon>Archaea</taxon>
        <taxon>Methanobacteriati</taxon>
        <taxon>Methanobacteriota</taxon>
        <taxon>Stenosarchaea group</taxon>
        <taxon>Halobacteria</taxon>
        <taxon>Halobacteriales</taxon>
        <taxon>Halococcaceae</taxon>
        <taxon>Halococcus</taxon>
    </lineage>
</organism>
<name>A0AAV3SHA2_HALDO</name>
<dbReference type="EMBL" id="BAAADN010000033">
    <property type="protein sequence ID" value="GAA0465178.1"/>
    <property type="molecule type" value="Genomic_DNA"/>
</dbReference>
<protein>
    <recommendedName>
        <fullName evidence="3">Small CPxCG-related zinc finger protein</fullName>
    </recommendedName>
</protein>
<dbReference type="AlphaFoldDB" id="A0AAV3SHA2"/>
<dbReference type="Proteomes" id="UP001500962">
    <property type="component" value="Unassembled WGS sequence"/>
</dbReference>
<accession>A0AAV3SHA2</accession>
<evidence type="ECO:0000313" key="2">
    <source>
        <dbReference type="Proteomes" id="UP001500962"/>
    </source>
</evidence>
<comment type="caution">
    <text evidence="1">The sequence shown here is derived from an EMBL/GenBank/DDBJ whole genome shotgun (WGS) entry which is preliminary data.</text>
</comment>
<reference evidence="1" key="1">
    <citation type="journal article" date="2014" name="Int. J. Syst. Evol. Microbiol.">
        <title>Complete genome sequence of Corynebacterium casei LMG S-19264T (=DSM 44701T), isolated from a smear-ripened cheese.</title>
        <authorList>
            <consortium name="US DOE Joint Genome Institute (JGI-PGF)"/>
            <person name="Walter F."/>
            <person name="Albersmeier A."/>
            <person name="Kalinowski J."/>
            <person name="Ruckert C."/>
        </authorList>
    </citation>
    <scope>NUCLEOTIDE SEQUENCE</scope>
    <source>
        <strain evidence="1">JCM 12289</strain>
    </source>
</reference>
<evidence type="ECO:0000313" key="1">
    <source>
        <dbReference type="EMBL" id="GAA0465178.1"/>
    </source>
</evidence>
<evidence type="ECO:0008006" key="3">
    <source>
        <dbReference type="Google" id="ProtNLM"/>
    </source>
</evidence>
<gene>
    <name evidence="1" type="ORF">GCM10008985_22640</name>
</gene>
<dbReference type="Pfam" id="PF24444">
    <property type="entry name" value="DUF7563"/>
    <property type="match status" value="1"/>
</dbReference>
<reference evidence="1" key="2">
    <citation type="submission" date="2023-12" db="EMBL/GenBank/DDBJ databases">
        <authorList>
            <person name="Sun Q."/>
            <person name="Inoue M."/>
        </authorList>
    </citation>
    <scope>NUCLEOTIDE SEQUENCE</scope>
    <source>
        <strain evidence="1">JCM 12289</strain>
    </source>
</reference>
<proteinExistence type="predicted"/>
<sequence>MVVRNADFECSDRVKFRGSADSTMPDCLNCGEFVTEQYVRVFAPTGMDTVRVCPNCPGMVREGNDVREAKASRQ</sequence>
<dbReference type="InterPro" id="IPR055985">
    <property type="entry name" value="DUF7563"/>
</dbReference>